<organism evidence="7 8">
    <name type="scientific">Actinopolymorpha singaporensis</name>
    <dbReference type="NCBI Taxonomy" id="117157"/>
    <lineage>
        <taxon>Bacteria</taxon>
        <taxon>Bacillati</taxon>
        <taxon>Actinomycetota</taxon>
        <taxon>Actinomycetes</taxon>
        <taxon>Propionibacteriales</taxon>
        <taxon>Actinopolymorphaceae</taxon>
        <taxon>Actinopolymorpha</taxon>
    </lineage>
</organism>
<name>A0A1H1PPM9_9ACTN</name>
<feature type="transmembrane region" description="Helical" evidence="5">
    <location>
        <begin position="33"/>
        <end position="55"/>
    </location>
</feature>
<keyword evidence="4 5" id="KW-0472">Membrane</keyword>
<dbReference type="Gene3D" id="1.10.3720.10">
    <property type="entry name" value="MetI-like"/>
    <property type="match status" value="1"/>
</dbReference>
<evidence type="ECO:0000256" key="5">
    <source>
        <dbReference type="RuleBase" id="RU363032"/>
    </source>
</evidence>
<protein>
    <submittedName>
        <fullName evidence="7">Peptide/nickel transport system permease protein</fullName>
    </submittedName>
</protein>
<dbReference type="InterPro" id="IPR000515">
    <property type="entry name" value="MetI-like"/>
</dbReference>
<keyword evidence="8" id="KW-1185">Reference proteome</keyword>
<dbReference type="PROSITE" id="PS50928">
    <property type="entry name" value="ABC_TM1"/>
    <property type="match status" value="1"/>
</dbReference>
<gene>
    <name evidence="7" type="ORF">SAMN04489717_1716</name>
</gene>
<dbReference type="EMBL" id="LT629732">
    <property type="protein sequence ID" value="SDS13017.1"/>
    <property type="molecule type" value="Genomic_DNA"/>
</dbReference>
<dbReference type="AlphaFoldDB" id="A0A1H1PPM9"/>
<reference evidence="7 8" key="1">
    <citation type="submission" date="2016-10" db="EMBL/GenBank/DDBJ databases">
        <authorList>
            <person name="de Groot N.N."/>
        </authorList>
    </citation>
    <scope>NUCLEOTIDE SEQUENCE [LARGE SCALE GENOMIC DNA]</scope>
    <source>
        <strain evidence="7 8">DSM 22024</strain>
    </source>
</reference>
<evidence type="ECO:0000256" key="2">
    <source>
        <dbReference type="ARBA" id="ARBA00022692"/>
    </source>
</evidence>
<evidence type="ECO:0000256" key="1">
    <source>
        <dbReference type="ARBA" id="ARBA00004141"/>
    </source>
</evidence>
<keyword evidence="5" id="KW-0813">Transport</keyword>
<feature type="transmembrane region" description="Helical" evidence="5">
    <location>
        <begin position="130"/>
        <end position="154"/>
    </location>
</feature>
<dbReference type="Proteomes" id="UP000198983">
    <property type="component" value="Chromosome I"/>
</dbReference>
<accession>A0A1H1PPM9</accession>
<evidence type="ECO:0000313" key="7">
    <source>
        <dbReference type="EMBL" id="SDS13017.1"/>
    </source>
</evidence>
<evidence type="ECO:0000256" key="3">
    <source>
        <dbReference type="ARBA" id="ARBA00022989"/>
    </source>
</evidence>
<dbReference type="GO" id="GO:0055085">
    <property type="term" value="P:transmembrane transport"/>
    <property type="evidence" value="ECO:0007669"/>
    <property type="project" value="InterPro"/>
</dbReference>
<dbReference type="CDD" id="cd06261">
    <property type="entry name" value="TM_PBP2"/>
    <property type="match status" value="1"/>
</dbReference>
<dbReference type="Pfam" id="PF00528">
    <property type="entry name" value="BPD_transp_1"/>
    <property type="match status" value="1"/>
</dbReference>
<evidence type="ECO:0000259" key="6">
    <source>
        <dbReference type="PROSITE" id="PS50928"/>
    </source>
</evidence>
<dbReference type="PANTHER" id="PTHR43839">
    <property type="entry name" value="OPPC IN A BINDING PROTEIN-DEPENDENT TRANSPORT SYSTEM"/>
    <property type="match status" value="1"/>
</dbReference>
<sequence length="303" mass="33243">MVTPATTSMTMPGRQAWTGRAGSFLRYVRRNPLLAVGLVIFLGLVLFSTAGSLFVDTVKAPYPLAAPASLAPSWEYPFGTDAQGRDMLAVMVVGTRLSLKIGLLAGSIGLAVGIVLGLISAFYGGWIDSAIRWIVDVMFTIPSFLVMVVIASLLQQYISIENMAFILAAFAWPGPTRGIRAQVLSLRERQFIQMARLSGMRGPEIIIRELLPNLAPFLLAGFVGALIGAVYGALGLELLGLGSQREPTLGMTFFWMQKYSALLRNLWWWWGIPIAIIILLILSLYFISFALDEWANPRSRRSV</sequence>
<evidence type="ECO:0000256" key="4">
    <source>
        <dbReference type="ARBA" id="ARBA00023136"/>
    </source>
</evidence>
<keyword evidence="2 5" id="KW-0812">Transmembrane</keyword>
<feature type="domain" description="ABC transmembrane type-1" evidence="6">
    <location>
        <begin position="95"/>
        <end position="291"/>
    </location>
</feature>
<proteinExistence type="inferred from homology"/>
<dbReference type="RefSeq" id="WP_197681740.1">
    <property type="nucleotide sequence ID" value="NZ_LT629732.1"/>
</dbReference>
<keyword evidence="3 5" id="KW-1133">Transmembrane helix</keyword>
<dbReference type="InterPro" id="IPR035906">
    <property type="entry name" value="MetI-like_sf"/>
</dbReference>
<dbReference type="GO" id="GO:0005886">
    <property type="term" value="C:plasma membrane"/>
    <property type="evidence" value="ECO:0007669"/>
    <property type="project" value="UniProtKB-SubCell"/>
</dbReference>
<dbReference type="PANTHER" id="PTHR43839:SF3">
    <property type="entry name" value="OLIGOPEPTIDE ABC TRANSPORTER, PERMEASE PROTEIN"/>
    <property type="match status" value="1"/>
</dbReference>
<comment type="similarity">
    <text evidence="5">Belongs to the binding-protein-dependent transport system permease family.</text>
</comment>
<comment type="subcellular location">
    <subcellularLocation>
        <location evidence="5">Cell membrane</location>
        <topology evidence="5">Multi-pass membrane protein</topology>
    </subcellularLocation>
    <subcellularLocation>
        <location evidence="1">Membrane</location>
        <topology evidence="1">Multi-pass membrane protein</topology>
    </subcellularLocation>
</comment>
<dbReference type="STRING" id="117157.SAMN04489717_1716"/>
<dbReference type="SUPFAM" id="SSF161098">
    <property type="entry name" value="MetI-like"/>
    <property type="match status" value="1"/>
</dbReference>
<evidence type="ECO:0000313" key="8">
    <source>
        <dbReference type="Proteomes" id="UP000198983"/>
    </source>
</evidence>
<feature type="transmembrane region" description="Helical" evidence="5">
    <location>
        <begin position="210"/>
        <end position="234"/>
    </location>
</feature>
<feature type="transmembrane region" description="Helical" evidence="5">
    <location>
        <begin position="267"/>
        <end position="291"/>
    </location>
</feature>
<feature type="transmembrane region" description="Helical" evidence="5">
    <location>
        <begin position="101"/>
        <end position="124"/>
    </location>
</feature>